<dbReference type="GO" id="GO:0000166">
    <property type="term" value="F:nucleotide binding"/>
    <property type="evidence" value="ECO:0007669"/>
    <property type="project" value="InterPro"/>
</dbReference>
<dbReference type="SUPFAM" id="SSF47819">
    <property type="entry name" value="HRDC-like"/>
    <property type="match status" value="1"/>
</dbReference>
<dbReference type="InterPro" id="IPR012337">
    <property type="entry name" value="RNaseH-like_sf"/>
</dbReference>
<dbReference type="SMART" id="SM00474">
    <property type="entry name" value="35EXOc"/>
    <property type="match status" value="1"/>
</dbReference>
<dbReference type="STRING" id="159291.SAMN05920897_10175"/>
<name>A0A1N6N6N7_9SPIO</name>
<keyword evidence="4" id="KW-1185">Reference proteome</keyword>
<dbReference type="GO" id="GO:0006139">
    <property type="term" value="P:nucleobase-containing compound metabolic process"/>
    <property type="evidence" value="ECO:0007669"/>
    <property type="project" value="InterPro"/>
</dbReference>
<dbReference type="AlphaFoldDB" id="A0A1N6N6N7"/>
<dbReference type="InterPro" id="IPR010997">
    <property type="entry name" value="HRDC-like_sf"/>
</dbReference>
<evidence type="ECO:0000259" key="2">
    <source>
        <dbReference type="SMART" id="SM00474"/>
    </source>
</evidence>
<accession>A0A1N6N6N7</accession>
<dbReference type="InterPro" id="IPR044876">
    <property type="entry name" value="HRDC_dom_sf"/>
</dbReference>
<evidence type="ECO:0000313" key="4">
    <source>
        <dbReference type="Proteomes" id="UP000186400"/>
    </source>
</evidence>
<evidence type="ECO:0000256" key="1">
    <source>
        <dbReference type="SAM" id="MobiDB-lite"/>
    </source>
</evidence>
<proteinExistence type="predicted"/>
<dbReference type="Proteomes" id="UP000186400">
    <property type="component" value="Unassembled WGS sequence"/>
</dbReference>
<dbReference type="Gene3D" id="1.10.150.80">
    <property type="entry name" value="HRDC domain"/>
    <property type="match status" value="1"/>
</dbReference>
<dbReference type="EMBL" id="FTMS01000001">
    <property type="protein sequence ID" value="SIP87722.1"/>
    <property type="molecule type" value="Genomic_DNA"/>
</dbReference>
<feature type="domain" description="3'-5' exonuclease" evidence="2">
    <location>
        <begin position="14"/>
        <end position="186"/>
    </location>
</feature>
<sequence>MKETSPLQNDTREYRYIDSDPLFASYRDSLAQRRVGIVALDLEAEFNLHVYGEHFCLLQIFDGHEAVLVDPRRVSMDPLRAFLEDRDLLKITYDSASDRALLFRTQNIRMRGLLDLRPAVELLEFEKRGLSAVLEATLGIAPVGGKKKYQQYNWMRRPLDPGAIVYALEDVLHLFELQKHLFALLQEKGLLERYILENLKVQDLDPQVGRRPGFLRTRRFYSLSSRKQALLEALYQVREGYAQGENVPPDRVLPNRTLLDIVDEKVRLEDLRPGRGITRGVFSSMISEMIQARDGEALPRETSSSRPVIPGQKDSAGVSP</sequence>
<dbReference type="InterPro" id="IPR002121">
    <property type="entry name" value="HRDC_dom"/>
</dbReference>
<gene>
    <name evidence="3" type="ORF">SAMN05920897_10175</name>
</gene>
<feature type="region of interest" description="Disordered" evidence="1">
    <location>
        <begin position="294"/>
        <end position="320"/>
    </location>
</feature>
<dbReference type="Pfam" id="PF00570">
    <property type="entry name" value="HRDC"/>
    <property type="match status" value="1"/>
</dbReference>
<dbReference type="Pfam" id="PF01612">
    <property type="entry name" value="DNA_pol_A_exo1"/>
    <property type="match status" value="1"/>
</dbReference>
<dbReference type="GO" id="GO:0003676">
    <property type="term" value="F:nucleic acid binding"/>
    <property type="evidence" value="ECO:0007669"/>
    <property type="project" value="InterPro"/>
</dbReference>
<dbReference type="RefSeq" id="WP_076487311.1">
    <property type="nucleotide sequence ID" value="NZ_FTMS01000001.1"/>
</dbReference>
<dbReference type="InterPro" id="IPR051086">
    <property type="entry name" value="RNase_D-like"/>
</dbReference>
<dbReference type="InterPro" id="IPR036397">
    <property type="entry name" value="RNaseH_sf"/>
</dbReference>
<dbReference type="GO" id="GO:0008408">
    <property type="term" value="F:3'-5' exonuclease activity"/>
    <property type="evidence" value="ECO:0007669"/>
    <property type="project" value="InterPro"/>
</dbReference>
<dbReference type="Gene3D" id="3.30.420.10">
    <property type="entry name" value="Ribonuclease H-like superfamily/Ribonuclease H"/>
    <property type="match status" value="1"/>
</dbReference>
<dbReference type="PANTHER" id="PTHR47649:SF1">
    <property type="entry name" value="RIBONUCLEASE D"/>
    <property type="match status" value="1"/>
</dbReference>
<dbReference type="OrthoDB" id="144122at2"/>
<dbReference type="InterPro" id="IPR002562">
    <property type="entry name" value="3'-5'_exonuclease_dom"/>
</dbReference>
<reference evidence="3 4" key="1">
    <citation type="submission" date="2017-01" db="EMBL/GenBank/DDBJ databases">
        <authorList>
            <person name="Mah S.A."/>
            <person name="Swanson W.J."/>
            <person name="Moy G.W."/>
            <person name="Vacquier V.D."/>
        </authorList>
    </citation>
    <scope>NUCLEOTIDE SEQUENCE [LARGE SCALE GENOMIC DNA]</scope>
    <source>
        <strain evidence="3 4">ASpG1</strain>
    </source>
</reference>
<dbReference type="PANTHER" id="PTHR47649">
    <property type="entry name" value="RIBONUCLEASE D"/>
    <property type="match status" value="1"/>
</dbReference>
<evidence type="ECO:0000313" key="3">
    <source>
        <dbReference type="EMBL" id="SIP87722.1"/>
    </source>
</evidence>
<dbReference type="SUPFAM" id="SSF53098">
    <property type="entry name" value="Ribonuclease H-like"/>
    <property type="match status" value="1"/>
</dbReference>
<protein>
    <submittedName>
        <fullName evidence="3">Ribonuclease D</fullName>
    </submittedName>
</protein>
<organism evidence="3 4">
    <name type="scientific">Alkalispirochaeta americana</name>
    <dbReference type="NCBI Taxonomy" id="159291"/>
    <lineage>
        <taxon>Bacteria</taxon>
        <taxon>Pseudomonadati</taxon>
        <taxon>Spirochaetota</taxon>
        <taxon>Spirochaetia</taxon>
        <taxon>Spirochaetales</taxon>
        <taxon>Spirochaetaceae</taxon>
        <taxon>Alkalispirochaeta</taxon>
    </lineage>
</organism>